<gene>
    <name evidence="1" type="ORF">L2E82_39691</name>
</gene>
<keyword evidence="2" id="KW-1185">Reference proteome</keyword>
<protein>
    <submittedName>
        <fullName evidence="1">Uncharacterized protein</fullName>
    </submittedName>
</protein>
<dbReference type="Proteomes" id="UP001055811">
    <property type="component" value="Linkage Group LG07"/>
</dbReference>
<accession>A0ACB9AIE0</accession>
<evidence type="ECO:0000313" key="2">
    <source>
        <dbReference type="Proteomes" id="UP001055811"/>
    </source>
</evidence>
<proteinExistence type="predicted"/>
<organism evidence="1 2">
    <name type="scientific">Cichorium intybus</name>
    <name type="common">Chicory</name>
    <dbReference type="NCBI Taxonomy" id="13427"/>
    <lineage>
        <taxon>Eukaryota</taxon>
        <taxon>Viridiplantae</taxon>
        <taxon>Streptophyta</taxon>
        <taxon>Embryophyta</taxon>
        <taxon>Tracheophyta</taxon>
        <taxon>Spermatophyta</taxon>
        <taxon>Magnoliopsida</taxon>
        <taxon>eudicotyledons</taxon>
        <taxon>Gunneridae</taxon>
        <taxon>Pentapetalae</taxon>
        <taxon>asterids</taxon>
        <taxon>campanulids</taxon>
        <taxon>Asterales</taxon>
        <taxon>Asteraceae</taxon>
        <taxon>Cichorioideae</taxon>
        <taxon>Cichorieae</taxon>
        <taxon>Cichoriinae</taxon>
        <taxon>Cichorium</taxon>
    </lineage>
</organism>
<name>A0ACB9AIE0_CICIN</name>
<reference evidence="2" key="1">
    <citation type="journal article" date="2022" name="Mol. Ecol. Resour.">
        <title>The genomes of chicory, endive, great burdock and yacon provide insights into Asteraceae palaeo-polyploidization history and plant inulin production.</title>
        <authorList>
            <person name="Fan W."/>
            <person name="Wang S."/>
            <person name="Wang H."/>
            <person name="Wang A."/>
            <person name="Jiang F."/>
            <person name="Liu H."/>
            <person name="Zhao H."/>
            <person name="Xu D."/>
            <person name="Zhang Y."/>
        </authorList>
    </citation>
    <scope>NUCLEOTIDE SEQUENCE [LARGE SCALE GENOMIC DNA]</scope>
    <source>
        <strain evidence="2">cv. Punajuju</strain>
    </source>
</reference>
<comment type="caution">
    <text evidence="1">The sequence shown here is derived from an EMBL/GenBank/DDBJ whole genome shotgun (WGS) entry which is preliminary data.</text>
</comment>
<evidence type="ECO:0000313" key="1">
    <source>
        <dbReference type="EMBL" id="KAI3709922.1"/>
    </source>
</evidence>
<reference evidence="1 2" key="2">
    <citation type="journal article" date="2022" name="Mol. Ecol. Resour.">
        <title>The genomes of chicory, endive, great burdock and yacon provide insights into Asteraceae paleo-polyploidization history and plant inulin production.</title>
        <authorList>
            <person name="Fan W."/>
            <person name="Wang S."/>
            <person name="Wang H."/>
            <person name="Wang A."/>
            <person name="Jiang F."/>
            <person name="Liu H."/>
            <person name="Zhao H."/>
            <person name="Xu D."/>
            <person name="Zhang Y."/>
        </authorList>
    </citation>
    <scope>NUCLEOTIDE SEQUENCE [LARGE SCALE GENOMIC DNA]</scope>
    <source>
        <strain evidence="2">cv. Punajuju</strain>
        <tissue evidence="1">Leaves</tissue>
    </source>
</reference>
<dbReference type="EMBL" id="CM042015">
    <property type="protein sequence ID" value="KAI3709922.1"/>
    <property type="molecule type" value="Genomic_DNA"/>
</dbReference>
<sequence length="69" mass="7892">MSLQAYADDDLMCARVPPVVNHVECHPSWKQTKLRDFCKSKGVHLFVRKSDKDHKGTSFETVNSHNHIA</sequence>